<proteinExistence type="predicted"/>
<keyword evidence="1" id="KW-1133">Transmembrane helix</keyword>
<accession>A0A5D4KCE1</accession>
<gene>
    <name evidence="2" type="ORF">FZC79_13865</name>
</gene>
<organism evidence="2 3">
    <name type="scientific">Rossellomorea vietnamensis</name>
    <dbReference type="NCBI Taxonomy" id="218284"/>
    <lineage>
        <taxon>Bacteria</taxon>
        <taxon>Bacillati</taxon>
        <taxon>Bacillota</taxon>
        <taxon>Bacilli</taxon>
        <taxon>Bacillales</taxon>
        <taxon>Bacillaceae</taxon>
        <taxon>Rossellomorea</taxon>
    </lineage>
</organism>
<protein>
    <submittedName>
        <fullName evidence="2">Uncharacterized protein</fullName>
    </submittedName>
</protein>
<comment type="caution">
    <text evidence="2">The sequence shown here is derived from an EMBL/GenBank/DDBJ whole genome shotgun (WGS) entry which is preliminary data.</text>
</comment>
<feature type="transmembrane region" description="Helical" evidence="1">
    <location>
        <begin position="38"/>
        <end position="58"/>
    </location>
</feature>
<keyword evidence="1" id="KW-0812">Transmembrane</keyword>
<evidence type="ECO:0000313" key="3">
    <source>
        <dbReference type="Proteomes" id="UP000323317"/>
    </source>
</evidence>
<dbReference type="AlphaFoldDB" id="A0A5D4KCE1"/>
<name>A0A5D4KCE1_9BACI</name>
<feature type="transmembrane region" description="Helical" evidence="1">
    <location>
        <begin position="70"/>
        <end position="90"/>
    </location>
</feature>
<dbReference type="EMBL" id="VTEH01000011">
    <property type="protein sequence ID" value="TYR74559.1"/>
    <property type="molecule type" value="Genomic_DNA"/>
</dbReference>
<evidence type="ECO:0000256" key="1">
    <source>
        <dbReference type="SAM" id="Phobius"/>
    </source>
</evidence>
<reference evidence="2 3" key="1">
    <citation type="submission" date="2019-08" db="EMBL/GenBank/DDBJ databases">
        <title>Bacillus genomes from the desert of Cuatro Cienegas, Coahuila.</title>
        <authorList>
            <person name="Olmedo-Alvarez G."/>
        </authorList>
    </citation>
    <scope>NUCLEOTIDE SEQUENCE [LARGE SCALE GENOMIC DNA]</scope>
    <source>
        <strain evidence="2 3">CH40_1T</strain>
    </source>
</reference>
<keyword evidence="1" id="KW-0472">Membrane</keyword>
<sequence>MKELGALLFLEGWLPFILIVLFLSVALPLLAKYLGNKVYTVCVVLGAASIIGFLYSYIQLSGTDQGAGIAFYSAASIIGVSIGTAISPFIKKTNEKPLH</sequence>
<feature type="transmembrane region" description="Helical" evidence="1">
    <location>
        <begin position="12"/>
        <end position="31"/>
    </location>
</feature>
<dbReference type="RefSeq" id="WP_148947388.1">
    <property type="nucleotide sequence ID" value="NZ_VTEH01000011.1"/>
</dbReference>
<evidence type="ECO:0000313" key="2">
    <source>
        <dbReference type="EMBL" id="TYR74559.1"/>
    </source>
</evidence>
<dbReference type="Proteomes" id="UP000323317">
    <property type="component" value="Unassembled WGS sequence"/>
</dbReference>